<accession>A0AAV7KAA5</accession>
<comment type="caution">
    <text evidence="1">The sequence shown here is derived from an EMBL/GenBank/DDBJ whole genome shotgun (WGS) entry which is preliminary data.</text>
</comment>
<dbReference type="AlphaFoldDB" id="A0AAV7KAA5"/>
<evidence type="ECO:0000313" key="1">
    <source>
        <dbReference type="EMBL" id="KAI6658173.1"/>
    </source>
</evidence>
<dbReference type="Proteomes" id="UP001165289">
    <property type="component" value="Unassembled WGS sequence"/>
</dbReference>
<feature type="non-terminal residue" evidence="1">
    <location>
        <position position="1"/>
    </location>
</feature>
<proteinExistence type="predicted"/>
<gene>
    <name evidence="1" type="ORF">LOD99_15443</name>
</gene>
<evidence type="ECO:0008006" key="3">
    <source>
        <dbReference type="Google" id="ProtNLM"/>
    </source>
</evidence>
<dbReference type="EMBL" id="JAKMXF010000099">
    <property type="protein sequence ID" value="KAI6658173.1"/>
    <property type="molecule type" value="Genomic_DNA"/>
</dbReference>
<name>A0AAV7KAA5_9METZ</name>
<evidence type="ECO:0000313" key="2">
    <source>
        <dbReference type="Proteomes" id="UP001165289"/>
    </source>
</evidence>
<reference evidence="1 2" key="1">
    <citation type="journal article" date="2023" name="BMC Biol.">
        <title>The compact genome of the sponge Oopsacas minuta (Hexactinellida) is lacking key metazoan core genes.</title>
        <authorList>
            <person name="Santini S."/>
            <person name="Schenkelaars Q."/>
            <person name="Jourda C."/>
            <person name="Duchesne M."/>
            <person name="Belahbib H."/>
            <person name="Rocher C."/>
            <person name="Selva M."/>
            <person name="Riesgo A."/>
            <person name="Vervoort M."/>
            <person name="Leys S.P."/>
            <person name="Kodjabachian L."/>
            <person name="Le Bivic A."/>
            <person name="Borchiellini C."/>
            <person name="Claverie J.M."/>
            <person name="Renard E."/>
        </authorList>
    </citation>
    <scope>NUCLEOTIDE SEQUENCE [LARGE SCALE GENOMIC DNA]</scope>
    <source>
        <strain evidence="1">SPO-2</strain>
    </source>
</reference>
<protein>
    <recommendedName>
        <fullName evidence="3">Ig-like domain-containing protein</fullName>
    </recommendedName>
</protein>
<sequence length="99" mass="11055">GFGQLTNGRLDFVTISENIFLFTSHTLAYVGEENMAITWIFSENSDLSSSQPETATYEDMEAGWSWLAVDITQQGYYQCKANSATYTIGLFDPFLTTGK</sequence>
<keyword evidence="2" id="KW-1185">Reference proteome</keyword>
<organism evidence="1 2">
    <name type="scientific">Oopsacas minuta</name>
    <dbReference type="NCBI Taxonomy" id="111878"/>
    <lineage>
        <taxon>Eukaryota</taxon>
        <taxon>Metazoa</taxon>
        <taxon>Porifera</taxon>
        <taxon>Hexactinellida</taxon>
        <taxon>Hexasterophora</taxon>
        <taxon>Lyssacinosida</taxon>
        <taxon>Leucopsacidae</taxon>
        <taxon>Oopsacas</taxon>
    </lineage>
</organism>